<organism evidence="6 7">
    <name type="scientific">Echeneis naucrates</name>
    <name type="common">Live sharksucker</name>
    <dbReference type="NCBI Taxonomy" id="173247"/>
    <lineage>
        <taxon>Eukaryota</taxon>
        <taxon>Metazoa</taxon>
        <taxon>Chordata</taxon>
        <taxon>Craniata</taxon>
        <taxon>Vertebrata</taxon>
        <taxon>Euteleostomi</taxon>
        <taxon>Actinopterygii</taxon>
        <taxon>Neopterygii</taxon>
        <taxon>Teleostei</taxon>
        <taxon>Neoteleostei</taxon>
        <taxon>Acanthomorphata</taxon>
        <taxon>Carangaria</taxon>
        <taxon>Carangiformes</taxon>
        <taxon>Echeneidae</taxon>
        <taxon>Echeneis</taxon>
    </lineage>
</organism>
<dbReference type="Proteomes" id="UP000472264">
    <property type="component" value="Chromosome 13"/>
</dbReference>
<feature type="compositionally biased region" description="Acidic residues" evidence="1">
    <location>
        <begin position="2314"/>
        <end position="2323"/>
    </location>
</feature>
<dbReference type="InterPro" id="IPR025481">
    <property type="entry name" value="Cell_Morphogen_C"/>
</dbReference>
<feature type="compositionally biased region" description="Basic and acidic residues" evidence="1">
    <location>
        <begin position="1829"/>
        <end position="1838"/>
    </location>
</feature>
<dbReference type="GO" id="GO:0031175">
    <property type="term" value="P:neuron projection development"/>
    <property type="evidence" value="ECO:0007669"/>
    <property type="project" value="TreeGrafter"/>
</dbReference>
<accession>A0A665VPP6</accession>
<feature type="domain" description="Cell morphogenesis protein C-terminal" evidence="3">
    <location>
        <begin position="1884"/>
        <end position="2136"/>
    </location>
</feature>
<evidence type="ECO:0000256" key="1">
    <source>
        <dbReference type="SAM" id="MobiDB-lite"/>
    </source>
</evidence>
<evidence type="ECO:0000259" key="4">
    <source>
        <dbReference type="Pfam" id="PF14228"/>
    </source>
</evidence>
<dbReference type="PANTHER" id="PTHR12295">
    <property type="entry name" value="FURRY-RELATED"/>
    <property type="match status" value="1"/>
</dbReference>
<feature type="domain" description="Cell morphogenesis central region" evidence="4">
    <location>
        <begin position="1651"/>
        <end position="1753"/>
    </location>
</feature>
<feature type="region of interest" description="Disordered" evidence="1">
    <location>
        <begin position="2295"/>
        <end position="2326"/>
    </location>
</feature>
<protein>
    <submittedName>
        <fullName evidence="6">Furry homolog a (Drosophila)</fullName>
    </submittedName>
</protein>
<feature type="domain" description="Protein furry C-terminal" evidence="5">
    <location>
        <begin position="2393"/>
        <end position="2629"/>
    </location>
</feature>
<feature type="domain" description="Cell morphogenesis central region" evidence="4">
    <location>
        <begin position="1117"/>
        <end position="1281"/>
    </location>
</feature>
<dbReference type="Pfam" id="PF14222">
    <property type="entry name" value="MOR2-PAG1_N"/>
    <property type="match status" value="1"/>
</dbReference>
<feature type="region of interest" description="Disordered" evidence="1">
    <location>
        <begin position="1809"/>
        <end position="1841"/>
    </location>
</feature>
<gene>
    <name evidence="6" type="primary">LOC115052648</name>
</gene>
<evidence type="ECO:0000259" key="5">
    <source>
        <dbReference type="Pfam" id="PF19421"/>
    </source>
</evidence>
<dbReference type="InterPro" id="IPR025614">
    <property type="entry name" value="Cell_morpho_N"/>
</dbReference>
<evidence type="ECO:0000259" key="3">
    <source>
        <dbReference type="Pfam" id="PF14225"/>
    </source>
</evidence>
<evidence type="ECO:0000313" key="6">
    <source>
        <dbReference type="Ensembl" id="ENSENLP00000033583.1"/>
    </source>
</evidence>
<feature type="domain" description="Protein furry C-terminal" evidence="5">
    <location>
        <begin position="2639"/>
        <end position="2726"/>
    </location>
</feature>
<dbReference type="GO" id="GO:0030427">
    <property type="term" value="C:site of polarized growth"/>
    <property type="evidence" value="ECO:0007669"/>
    <property type="project" value="TreeGrafter"/>
</dbReference>
<proteinExistence type="predicted"/>
<dbReference type="SUPFAM" id="SSF48371">
    <property type="entry name" value="ARM repeat"/>
    <property type="match status" value="1"/>
</dbReference>
<keyword evidence="7" id="KW-1185">Reference proteome</keyword>
<dbReference type="Ensembl" id="ENSENLT00000034517.1">
    <property type="protein sequence ID" value="ENSENLP00000033583.1"/>
    <property type="gene ID" value="ENSENLG00000014128.1"/>
</dbReference>
<dbReference type="Pfam" id="PF14225">
    <property type="entry name" value="MOR2-PAG1_C"/>
    <property type="match status" value="1"/>
</dbReference>
<dbReference type="PANTHER" id="PTHR12295:SF29">
    <property type="entry name" value="PROTEIN FURRY HOMOLOG"/>
    <property type="match status" value="1"/>
</dbReference>
<dbReference type="GO" id="GO:0000902">
    <property type="term" value="P:cell morphogenesis"/>
    <property type="evidence" value="ECO:0007669"/>
    <property type="project" value="InterPro"/>
</dbReference>
<evidence type="ECO:0000313" key="7">
    <source>
        <dbReference type="Proteomes" id="UP000472264"/>
    </source>
</evidence>
<reference evidence="6" key="3">
    <citation type="submission" date="2025-09" db="UniProtKB">
        <authorList>
            <consortium name="Ensembl"/>
        </authorList>
    </citation>
    <scope>IDENTIFICATION</scope>
</reference>
<feature type="domain" description="Protein furry C-terminal" evidence="5">
    <location>
        <begin position="2186"/>
        <end position="2337"/>
    </location>
</feature>
<dbReference type="InterPro" id="IPR039867">
    <property type="entry name" value="Furry/Tao3/Mor2"/>
</dbReference>
<feature type="domain" description="Cell morphogenesis protein N-terminal" evidence="2">
    <location>
        <begin position="115"/>
        <end position="647"/>
    </location>
</feature>
<reference evidence="6" key="1">
    <citation type="submission" date="2021-04" db="EMBL/GenBank/DDBJ databases">
        <authorList>
            <consortium name="Wellcome Sanger Institute Data Sharing"/>
        </authorList>
    </citation>
    <scope>NUCLEOTIDE SEQUENCE [LARGE SCALE GENOMIC DNA]</scope>
</reference>
<reference evidence="6" key="2">
    <citation type="submission" date="2025-08" db="UniProtKB">
        <authorList>
            <consortium name="Ensembl"/>
        </authorList>
    </citation>
    <scope>IDENTIFICATION</scope>
</reference>
<feature type="compositionally biased region" description="Low complexity" evidence="1">
    <location>
        <begin position="2295"/>
        <end position="2308"/>
    </location>
</feature>
<dbReference type="GO" id="GO:0005938">
    <property type="term" value="C:cell cortex"/>
    <property type="evidence" value="ECO:0007669"/>
    <property type="project" value="TreeGrafter"/>
</dbReference>
<evidence type="ECO:0000259" key="2">
    <source>
        <dbReference type="Pfam" id="PF14222"/>
    </source>
</evidence>
<dbReference type="InterPro" id="IPR045842">
    <property type="entry name" value="Fry_C"/>
</dbReference>
<name>A0A665VPP6_ECHNA</name>
<dbReference type="Pfam" id="PF19421">
    <property type="entry name" value="Fry_C"/>
    <property type="match status" value="3"/>
</dbReference>
<dbReference type="InterPro" id="IPR016024">
    <property type="entry name" value="ARM-type_fold"/>
</dbReference>
<dbReference type="Pfam" id="PF14228">
    <property type="entry name" value="MOR2-PAG1_mid"/>
    <property type="match status" value="2"/>
</dbReference>
<sequence>MMPISIDPESKPGEYILKSLFANFTTVSERKIRIIMAEPLEKPLTKSLQRGEDPQFDQLISAMSSLAEYCLPSILRTLFDWYKRQNGLEEELHEYRPRANTKSKNDEQQRDYLLERRDLAIDFIFSLVLIEVLKQMPLHPALDSLVNEVINLAFKHFRYKEGYHGPNTGNMHTVADLYAEVIGVLAQSKFPAVKKKFMTELKELRQKEQSPYVVQSTISLIMGVKFFRIKMYPVEDFEASFQFMQECAQYFLEVKDKDIKHALAGLFVEILVPVAAAVKNEVNVPCLRNFVDSLYDTTLDLSSRKKHSLAFYPLVTCLLCVSQKQFFLNRWHVFLNTCLSNLKSRDPKMARVALESLYRLLWVYMIRIKCESNTATQGRLNTIVTTLFPKGSRSVVPRDMPLNIFVKIIQFIAQERLDFAMKEIIYDLLCVGKPAKAFGLNPERMNIGLRAFLVIADKLQQKDGEPPMPNTGCTLPSGNTLRVKKTYLSKTLTDEEAKVIGMSQYYFNVRKAIDNILRHLDKEVGRCMMLTNAQMLNKEPEDMITGERKPKIDLFRTCVAAIPRILPDGMSKPELIDLLSRLTIHMDDELRLIAQNSLQSLLVDFSDWRDDVLFGFTNFLLREVQDTHQGLLDTSLKLLLQLLTQWKLTQAAPGKSYDTAKIHTTSSGLKIPPERGPHSTVLHAVEGLALVLLCSCQLSTRRLAIAILKEIRSLFMAIGQTEVKGERIMDQLSPVILESFVNVAVSDTVTGHPVDLQWLVEWNALLVNSHYDIRSPSHVWIFAQSVKDPWVLCVYSLLRQDNLPKHCPTALISSPLNPVYAKKTSSSGSGDSYVTLWRNYLILCFGVAKPSIMSPGHLRASTPEIVSAAPDNGVSYDNKVIGSPSVAWLLKQLVPLMRAESIELTESLVLGFGRTNSLVFRYIRDGNKKRRERRDLLRLQLLRIFELLADAGVISDSTNGALERDSLALGALFLEYVDLTRMVLEAENDKDSEILKDIRAHFSAMVANLIQCVPVHHRRFLFPQQSLRHHLFILFSQWAGPFSIMFTPLDRYSDRNHQITRYQYCALKAMSAVLCCGPVFDNVGLSPDGYLYKWLDNILACQDQRVHQLGCEVVILLLELNADQVNLFNWAVDRCYTGSYQLTSGCFKAIATVCGTRNNQSDIVTLLNLVLFKASDTNREIYEISMQLMQILEAKLFVYSKRIAEQKPSSILYGTHGPLPPLYSVSLPQLSSQLARMYPELTLPLFSEVSQRFPTTHPNGRQIMLTYLLPWLSNIELVDSGLLLPVFTPCTSDYEAPSRVTSTGSSHQLRGTGWGSLQATSMVLNNLMFMTAKYGDDLPGPEMENAWNALVSSEKWSNNLRTTLQFLISLCGVSSDTTLLPYIKKVVIYLCRNNTIQTMEELIFELQQTDPVNPVVQHCDSPPFYRFTATSKATTAASGTTSSSNTVVPCQESFSDADDTKIVKENEERYKRLSHIMRAHNRLESRYSNSSGGSYDDEKSEPLPPYADWLMAVIEANQPHPLPMPPNGGCWAPLVDFLPETITPRGPLHRLDYCIQGNLNRHSCLNKQHLVLKVTTGLFLSPGMDHYRPEVFEHSKRLLLHLLITLSCNHNFQAIASVLLQTREINCAKTLTHKPSPQLLHRIYKVLSVTLKLLFSRAHGPLWCHEDISPKNQISKSTGQLTNFLRHVISVFKETKSDFHLEQQLSDVALQTALCSSSRHYAGRSFQVFRALRQPISAHAVSDLLSRLVEVVGEHGEEVQGYVMEVLLTLESVVDNLAECLKNSDLMAILTRYFLTSFKLLSNRKSTGQLNLRREERSRHQRSSSVPKKFGEADRWSDPPRSATLDRIQACEQQVLLAKTRSLSSSKDNITDPTSINHPSNLLATIFWVAVSLMESDFEFEYQMSLRLLNKLLGHMSLDKQENREKLEKLQSQLKWSSFSGLQQQLLKGFTSASTTDLTLQLFCQLTPVSRVPVVDTSQAIGFPLNVLCLLPHLVQNFDNPTQFCQDVAEKIAQVCLEEKNAKLSNLAHVMTLYKTRSYTRDCFSWVNVVCRYLHEAFSDIALSLVTYMAELLEKGLPGMQQTLLQIIYSLLSHMDLSGIQAKPFNMEVLKTIEKFVQTVHWREALNILKLVVSRSASLVQPSAPQSDLSYEDISRVWDRSSKALPGKTLDFHFDISEVRDVLFYSKRTREKLVRVLSLCGQEVGLTKNPSVIFSSCGELDLMEHQPSLVSSDDGTREPDNMDDTTSEQQFRVFRDFDFLDVELEDGEGETMDNFNWGVRRRSMDSLDRIDLQPLEESQLSSSMPSLSKIAHDDSDESSEEESLTTSQILSNSQLVSPFVFLCRQFQVIIQGKLSCLSQVPFSKHHFQKSFKSIKEIISEHIYILHPLFAPYLTMDMLHSDYRELDSCLPSLTDEERDELLESRSSPPPSPFFSAILAAFQPAACDDAEEAWRSHINQFVSDSDGSCAVYTFHVFSTLFQSIQTKFCSLTCDAVSYLGDGLRGLGSKFLRSSQMLTSCSECPTLFIDASTIMSYGLLEKMKFSVLEIQEYLDTYNNKKDAAWLSNCKATFPRSAGGTMITCQPVEHEEKQLELCQRLYKLHFQLLLLFQSYCKLIEQVHEISSIPKVGTSLKEITFFFHCRTIWPNDIFGSHSEDETQTLLNIIFRHQTLGQTGTFAMVGSKQDLTEISVKLMELNGEIRDMIRRARGYRAITAFLPDSRVSGSTL</sequence>
<dbReference type="InterPro" id="IPR029473">
    <property type="entry name" value="MOR2-PAG1_mid"/>
</dbReference>